<sequence>MDKNDNPARDVVKKSASPQKSDTNVGGAANIYNAASQLSSFYMSRKDETGQTSNKQCIYQYEGRHAKGALGFSGSSLVSVLRNIARRRCFSNGNNRPLLRDRHGAGKHVLGVVVQGSREAWSFFSDEM</sequence>
<gene>
    <name evidence="2" type="ORF">BOTNAR_0169g00200</name>
</gene>
<dbReference type="EMBL" id="PQXJ01000169">
    <property type="protein sequence ID" value="TGO59074.1"/>
    <property type="molecule type" value="Genomic_DNA"/>
</dbReference>
<protein>
    <submittedName>
        <fullName evidence="2">Uncharacterized protein</fullName>
    </submittedName>
</protein>
<reference evidence="2 3" key="1">
    <citation type="submission" date="2017-12" db="EMBL/GenBank/DDBJ databases">
        <title>Comparative genomics of Botrytis spp.</title>
        <authorList>
            <person name="Valero-Jimenez C.A."/>
            <person name="Tapia P."/>
            <person name="Veloso J."/>
            <person name="Silva-Moreno E."/>
            <person name="Staats M."/>
            <person name="Valdes J.H."/>
            <person name="Van Kan J.A.L."/>
        </authorList>
    </citation>
    <scope>NUCLEOTIDE SEQUENCE [LARGE SCALE GENOMIC DNA]</scope>
    <source>
        <strain evidence="2 3">MUCL2120</strain>
    </source>
</reference>
<evidence type="ECO:0000313" key="2">
    <source>
        <dbReference type="EMBL" id="TGO59074.1"/>
    </source>
</evidence>
<accession>A0A4Z1IEV9</accession>
<organism evidence="2 3">
    <name type="scientific">Botryotinia narcissicola</name>
    <dbReference type="NCBI Taxonomy" id="278944"/>
    <lineage>
        <taxon>Eukaryota</taxon>
        <taxon>Fungi</taxon>
        <taxon>Dikarya</taxon>
        <taxon>Ascomycota</taxon>
        <taxon>Pezizomycotina</taxon>
        <taxon>Leotiomycetes</taxon>
        <taxon>Helotiales</taxon>
        <taxon>Sclerotiniaceae</taxon>
        <taxon>Botryotinia</taxon>
    </lineage>
</organism>
<proteinExistence type="predicted"/>
<keyword evidence="3" id="KW-1185">Reference proteome</keyword>
<feature type="compositionally biased region" description="Basic and acidic residues" evidence="1">
    <location>
        <begin position="1"/>
        <end position="13"/>
    </location>
</feature>
<evidence type="ECO:0000256" key="1">
    <source>
        <dbReference type="SAM" id="MobiDB-lite"/>
    </source>
</evidence>
<dbReference type="AlphaFoldDB" id="A0A4Z1IEV9"/>
<feature type="region of interest" description="Disordered" evidence="1">
    <location>
        <begin position="1"/>
        <end position="28"/>
    </location>
</feature>
<name>A0A4Z1IEV9_9HELO</name>
<comment type="caution">
    <text evidence="2">The sequence shown here is derived from an EMBL/GenBank/DDBJ whole genome shotgun (WGS) entry which is preliminary data.</text>
</comment>
<dbReference type="Proteomes" id="UP000297452">
    <property type="component" value="Unassembled WGS sequence"/>
</dbReference>
<evidence type="ECO:0000313" key="3">
    <source>
        <dbReference type="Proteomes" id="UP000297452"/>
    </source>
</evidence>